<proteinExistence type="predicted"/>
<keyword evidence="1" id="KW-0732">Signal</keyword>
<dbReference type="STRING" id="648996.Theam_0949"/>
<evidence type="ECO:0000313" key="2">
    <source>
        <dbReference type="EMBL" id="ADU96916.1"/>
    </source>
</evidence>
<evidence type="ECO:0000256" key="1">
    <source>
        <dbReference type="SAM" id="SignalP"/>
    </source>
</evidence>
<dbReference type="AlphaFoldDB" id="E8T221"/>
<dbReference type="Proteomes" id="UP000006362">
    <property type="component" value="Chromosome"/>
</dbReference>
<organism evidence="2 3">
    <name type="scientific">Thermovibrio ammonificans (strain DSM 15698 / JCM 12110 / HB-1)</name>
    <dbReference type="NCBI Taxonomy" id="648996"/>
    <lineage>
        <taxon>Bacteria</taxon>
        <taxon>Pseudomonadati</taxon>
        <taxon>Aquificota</taxon>
        <taxon>Aquificia</taxon>
        <taxon>Desulfurobacteriales</taxon>
        <taxon>Desulfurobacteriaceae</taxon>
        <taxon>Thermovibrio</taxon>
    </lineage>
</organism>
<dbReference type="RefSeq" id="WP_013537702.1">
    <property type="nucleotide sequence ID" value="NC_014926.1"/>
</dbReference>
<name>E8T221_THEA1</name>
<gene>
    <name evidence="2" type="ordered locus">Theam_0949</name>
</gene>
<reference evidence="2" key="1">
    <citation type="submission" date="2011-01" db="EMBL/GenBank/DDBJ databases">
        <title>Complete sequence of chromosome of Thermovibrio ammonificans HB-1.</title>
        <authorList>
            <consortium name="US DOE Joint Genome Institute"/>
            <person name="Lucas S."/>
            <person name="Copeland A."/>
            <person name="Lapidus A."/>
            <person name="Cheng J.-F."/>
            <person name="Goodwin L."/>
            <person name="Pitluck S."/>
            <person name="Davenport K."/>
            <person name="Detter J.C."/>
            <person name="Han C."/>
            <person name="Tapia R."/>
            <person name="Land M."/>
            <person name="Hauser L."/>
            <person name="Kyrpides N."/>
            <person name="Ivanova N."/>
            <person name="Ovchinnikova G."/>
            <person name="Vetriani C."/>
            <person name="Woyke T."/>
        </authorList>
    </citation>
    <scope>NUCLEOTIDE SEQUENCE [LARGE SCALE GENOMIC DNA]</scope>
    <source>
        <strain evidence="2">HB-1</strain>
    </source>
</reference>
<protein>
    <submittedName>
        <fullName evidence="2">Uncharacterized protein</fullName>
    </submittedName>
</protein>
<feature type="chain" id="PRO_5003227145" evidence="1">
    <location>
        <begin position="22"/>
        <end position="225"/>
    </location>
</feature>
<dbReference type="HOGENOM" id="CLU_1229395_0_0_0"/>
<evidence type="ECO:0000313" key="3">
    <source>
        <dbReference type="Proteomes" id="UP000006362"/>
    </source>
</evidence>
<dbReference type="KEGG" id="tam:Theam_0949"/>
<feature type="signal peptide" evidence="1">
    <location>
        <begin position="1"/>
        <end position="21"/>
    </location>
</feature>
<accession>E8T221</accession>
<sequence>MKRFFISAAVIVSLFGQGASAAGGDPLETVLSEPESFYRQALEDFIDVAARDFKSEPVSVNQPVAGQLELLTQLAGSYYLSVKDLERAYNLAVKKGVEGAFAVLKECVENDLKDPDEILLFGEITANLKGVCGRRVYRFAAENAKRFMREALQECNLLKYSPLMDSFLKDERCSSVLYYYPSQVEGVLFGFLKKEEKRLYSDPSTWRTPRLRAILGVLKRNGLLY</sequence>
<dbReference type="EMBL" id="CP002444">
    <property type="protein sequence ID" value="ADU96916.1"/>
    <property type="molecule type" value="Genomic_DNA"/>
</dbReference>
<keyword evidence="3" id="KW-1185">Reference proteome</keyword>